<dbReference type="PANTHER" id="PTHR12277:SF72">
    <property type="entry name" value="BAT5L PROTEIN"/>
    <property type="match status" value="1"/>
</dbReference>
<dbReference type="Proteomes" id="UP000198287">
    <property type="component" value="Unassembled WGS sequence"/>
</dbReference>
<protein>
    <submittedName>
        <fullName evidence="3">Abhydrolase domain-containing protein 16A</fullName>
    </submittedName>
</protein>
<name>A0A226CTM5_FOLCA</name>
<gene>
    <name evidence="3" type="ORF">Fcan01_28453</name>
</gene>
<accession>A0A226CTM5</accession>
<dbReference type="GO" id="GO:0052651">
    <property type="term" value="P:monoacylglycerol catabolic process"/>
    <property type="evidence" value="ECO:0007669"/>
    <property type="project" value="TreeGrafter"/>
</dbReference>
<dbReference type="EMBL" id="LNIX01000073">
    <property type="protein sequence ID" value="OXA36792.1"/>
    <property type="molecule type" value="Genomic_DNA"/>
</dbReference>
<evidence type="ECO:0000313" key="4">
    <source>
        <dbReference type="Proteomes" id="UP000198287"/>
    </source>
</evidence>
<organism evidence="3 4">
    <name type="scientific">Folsomia candida</name>
    <name type="common">Springtail</name>
    <dbReference type="NCBI Taxonomy" id="158441"/>
    <lineage>
        <taxon>Eukaryota</taxon>
        <taxon>Metazoa</taxon>
        <taxon>Ecdysozoa</taxon>
        <taxon>Arthropoda</taxon>
        <taxon>Hexapoda</taxon>
        <taxon>Collembola</taxon>
        <taxon>Entomobryomorpha</taxon>
        <taxon>Isotomoidea</taxon>
        <taxon>Isotomidae</taxon>
        <taxon>Proisotominae</taxon>
        <taxon>Folsomia</taxon>
    </lineage>
</organism>
<dbReference type="GO" id="GO:0012505">
    <property type="term" value="C:endomembrane system"/>
    <property type="evidence" value="ECO:0007669"/>
    <property type="project" value="TreeGrafter"/>
</dbReference>
<dbReference type="Gene3D" id="3.40.50.1820">
    <property type="entry name" value="alpha/beta hydrolase"/>
    <property type="match status" value="1"/>
</dbReference>
<sequence>MATMIACIFAPRLYRMYLRSSLDGSSQIYSTNLAEQCGDFAISYLFPAGMVYSVWHRKLQYILYLSLFLASSYAIRATGRYFNPTFLTFLQVFRRARTEPNTENMEALRRYDFEFKGWPVGFTSTKLSRLARQDLVASERGNAVKKYTPCWLLGWVVAHTFGIRLIYPGLLVGPMLRTYLEDARGKLVLLQKGVRTKIVSSDGYYLDAMFFDRRREANTTIGKTLVICCEGNAGFYEIGMAGTPIAEGYSVLGWNHPGFGGSSGTPYPLYELNAAEAVFEYATKELGFREEDIVLYGWSIGGFPATYLAAQHPNVKGLVLDATFDDLLPLALPRMPAFLSTVVRATIRYHVDLRVSKEMRSYAGPVRLIRRTEDEIIADPPSSLPANRGNYLLMDILRQRYPFLLDNEESERALRGWLNQPHVKDVSTRAALERSEVSIPEKTENLSSLEKATLILQIAEKILTDFKSTHCTPLPGDLFILPWSGESRPRGSSSSTK</sequence>
<dbReference type="PANTHER" id="PTHR12277">
    <property type="entry name" value="ALPHA/BETA HYDROLASE DOMAIN-CONTAINING PROTEIN"/>
    <property type="match status" value="1"/>
</dbReference>
<comment type="caution">
    <text evidence="3">The sequence shown here is derived from an EMBL/GenBank/DDBJ whole genome shotgun (WGS) entry which is preliminary data.</text>
</comment>
<dbReference type="InterPro" id="IPR000073">
    <property type="entry name" value="AB_hydrolase_1"/>
</dbReference>
<dbReference type="SUPFAM" id="SSF53474">
    <property type="entry name" value="alpha/beta-Hydrolases"/>
    <property type="match status" value="1"/>
</dbReference>
<evidence type="ECO:0000259" key="1">
    <source>
        <dbReference type="Pfam" id="PF00561"/>
    </source>
</evidence>
<feature type="domain" description="Phosphatidylserine Lipase ABHD16 N-terminal" evidence="2">
    <location>
        <begin position="3"/>
        <end position="114"/>
    </location>
</feature>
<keyword evidence="4" id="KW-1185">Reference proteome</keyword>
<dbReference type="OMA" id="THCTQLP"/>
<dbReference type="GO" id="GO:0006660">
    <property type="term" value="P:phosphatidylserine catabolic process"/>
    <property type="evidence" value="ECO:0007669"/>
    <property type="project" value="TreeGrafter"/>
</dbReference>
<dbReference type="InterPro" id="IPR054518">
    <property type="entry name" value="ABHD16_N"/>
</dbReference>
<dbReference type="OrthoDB" id="6412627at2759"/>
<dbReference type="GO" id="GO:0004620">
    <property type="term" value="F:phospholipase activity"/>
    <property type="evidence" value="ECO:0007669"/>
    <property type="project" value="TreeGrafter"/>
</dbReference>
<dbReference type="GO" id="GO:0047372">
    <property type="term" value="F:monoacylglycerol lipase activity"/>
    <property type="evidence" value="ECO:0007669"/>
    <property type="project" value="TreeGrafter"/>
</dbReference>
<keyword evidence="3" id="KW-0378">Hydrolase</keyword>
<reference evidence="3 4" key="1">
    <citation type="submission" date="2015-12" db="EMBL/GenBank/DDBJ databases">
        <title>The genome of Folsomia candida.</title>
        <authorList>
            <person name="Faddeeva A."/>
            <person name="Derks M.F."/>
            <person name="Anvar Y."/>
            <person name="Smit S."/>
            <person name="Van Straalen N."/>
            <person name="Roelofs D."/>
        </authorList>
    </citation>
    <scope>NUCLEOTIDE SEQUENCE [LARGE SCALE GENOMIC DNA]</scope>
    <source>
        <strain evidence="3 4">VU population</strain>
        <tissue evidence="3">Whole body</tissue>
    </source>
</reference>
<evidence type="ECO:0000259" key="2">
    <source>
        <dbReference type="Pfam" id="PF22990"/>
    </source>
</evidence>
<evidence type="ECO:0000313" key="3">
    <source>
        <dbReference type="EMBL" id="OXA36792.1"/>
    </source>
</evidence>
<proteinExistence type="predicted"/>
<feature type="domain" description="AB hydrolase-1" evidence="1">
    <location>
        <begin position="225"/>
        <end position="386"/>
    </location>
</feature>
<dbReference type="Pfam" id="PF00561">
    <property type="entry name" value="Abhydrolase_1"/>
    <property type="match status" value="1"/>
</dbReference>
<dbReference type="InterPro" id="IPR029058">
    <property type="entry name" value="AB_hydrolase_fold"/>
</dbReference>
<dbReference type="Pfam" id="PF22990">
    <property type="entry name" value="ABHD16_N"/>
    <property type="match status" value="1"/>
</dbReference>
<dbReference type="AlphaFoldDB" id="A0A226CTM5"/>